<accession>A0ABQ3JXV9</accession>
<dbReference type="SUPFAM" id="SSF47240">
    <property type="entry name" value="Ferritin-like"/>
    <property type="match status" value="1"/>
</dbReference>
<evidence type="ECO:0000313" key="1">
    <source>
        <dbReference type="EMBL" id="GHF94090.1"/>
    </source>
</evidence>
<protein>
    <submittedName>
        <fullName evidence="1">YciE/YciF family protein</fullName>
    </submittedName>
</protein>
<keyword evidence="2" id="KW-1185">Reference proteome</keyword>
<dbReference type="InterPro" id="IPR010287">
    <property type="entry name" value="DUF892_YciF-like"/>
</dbReference>
<evidence type="ECO:0000313" key="2">
    <source>
        <dbReference type="Proteomes" id="UP000632154"/>
    </source>
</evidence>
<dbReference type="EMBL" id="BNAL01000002">
    <property type="protein sequence ID" value="GHF94090.1"/>
    <property type="molecule type" value="Genomic_DNA"/>
</dbReference>
<dbReference type="Pfam" id="PF05974">
    <property type="entry name" value="DUF892"/>
    <property type="match status" value="1"/>
</dbReference>
<sequence>MRNFSLRDLYLSQLRDLYSAETQLLAALPNMAANAQHPQLRQGFEKHLAQTHEQVARLESVFSALNEPSSGKVCKAMQGLVQEGAEEAGENKAGPVRDAALIAAAQRVEHYEIAAYGTALNFARLLGEEQAAALLDTTLQEESQTDQSLTELAQTVNQAALQEEPSH</sequence>
<dbReference type="InterPro" id="IPR012347">
    <property type="entry name" value="Ferritin-like"/>
</dbReference>
<proteinExistence type="predicted"/>
<dbReference type="InterPro" id="IPR047114">
    <property type="entry name" value="YciF"/>
</dbReference>
<gene>
    <name evidence="1" type="ORF">GCM10017783_02630</name>
</gene>
<dbReference type="Gene3D" id="1.20.1260.10">
    <property type="match status" value="1"/>
</dbReference>
<name>A0ABQ3JXV9_9DEIO</name>
<reference evidence="2" key="1">
    <citation type="journal article" date="2019" name="Int. J. Syst. Evol. Microbiol.">
        <title>The Global Catalogue of Microorganisms (GCM) 10K type strain sequencing project: providing services to taxonomists for standard genome sequencing and annotation.</title>
        <authorList>
            <consortium name="The Broad Institute Genomics Platform"/>
            <consortium name="The Broad Institute Genome Sequencing Center for Infectious Disease"/>
            <person name="Wu L."/>
            <person name="Ma J."/>
        </authorList>
    </citation>
    <scope>NUCLEOTIDE SEQUENCE [LARGE SCALE GENOMIC DNA]</scope>
    <source>
        <strain evidence="2">CGMCC 1.18439</strain>
    </source>
</reference>
<dbReference type="Proteomes" id="UP000632154">
    <property type="component" value="Unassembled WGS sequence"/>
</dbReference>
<dbReference type="PANTHER" id="PTHR30565">
    <property type="entry name" value="PROTEIN YCIF"/>
    <property type="match status" value="1"/>
</dbReference>
<dbReference type="RefSeq" id="WP_189641868.1">
    <property type="nucleotide sequence ID" value="NZ_BNAL01000002.1"/>
</dbReference>
<organism evidence="1 2">
    <name type="scientific">Deinococcus piscis</name>
    <dbReference type="NCBI Taxonomy" id="394230"/>
    <lineage>
        <taxon>Bacteria</taxon>
        <taxon>Thermotogati</taxon>
        <taxon>Deinococcota</taxon>
        <taxon>Deinococci</taxon>
        <taxon>Deinococcales</taxon>
        <taxon>Deinococcaceae</taxon>
        <taxon>Deinococcus</taxon>
    </lineage>
</organism>
<dbReference type="InterPro" id="IPR009078">
    <property type="entry name" value="Ferritin-like_SF"/>
</dbReference>
<dbReference type="PANTHER" id="PTHR30565:SF9">
    <property type="entry name" value="PROTEIN YCIF"/>
    <property type="match status" value="1"/>
</dbReference>
<comment type="caution">
    <text evidence="1">The sequence shown here is derived from an EMBL/GenBank/DDBJ whole genome shotgun (WGS) entry which is preliminary data.</text>
</comment>
<dbReference type="CDD" id="cd07909">
    <property type="entry name" value="YciF"/>
    <property type="match status" value="1"/>
</dbReference>